<dbReference type="InterPro" id="IPR036291">
    <property type="entry name" value="NAD(P)-bd_dom_sf"/>
</dbReference>
<evidence type="ECO:0000256" key="7">
    <source>
        <dbReference type="ARBA" id="ARBA00023002"/>
    </source>
</evidence>
<evidence type="ECO:0000256" key="1">
    <source>
        <dbReference type="ARBA" id="ARBA00005067"/>
    </source>
</evidence>
<feature type="domain" description="Prephenate/arogenate dehydrogenase" evidence="11">
    <location>
        <begin position="4"/>
        <end position="291"/>
    </location>
</feature>
<keyword evidence="5" id="KW-0827">Tyrosine biosynthesis</keyword>
<dbReference type="GO" id="GO:0008977">
    <property type="term" value="F:prephenate dehydrogenase (NAD+) activity"/>
    <property type="evidence" value="ECO:0007669"/>
    <property type="project" value="UniProtKB-EC"/>
</dbReference>
<evidence type="ECO:0000256" key="6">
    <source>
        <dbReference type="ARBA" id="ARBA00022605"/>
    </source>
</evidence>
<dbReference type="InterPro" id="IPR008927">
    <property type="entry name" value="6-PGluconate_DH-like_C_sf"/>
</dbReference>
<dbReference type="Proteomes" id="UP000236151">
    <property type="component" value="Unassembled WGS sequence"/>
</dbReference>
<dbReference type="EMBL" id="NIOJ01000062">
    <property type="protein sequence ID" value="PNT95649.1"/>
    <property type="molecule type" value="Genomic_DNA"/>
</dbReference>
<keyword evidence="6" id="KW-0028">Amino-acid biosynthesis</keyword>
<accession>A0A2K2FA29</accession>
<dbReference type="InterPro" id="IPR002912">
    <property type="entry name" value="ACT_dom"/>
</dbReference>
<keyword evidence="8" id="KW-0520">NAD</keyword>
<evidence type="ECO:0000313" key="14">
    <source>
        <dbReference type="Proteomes" id="UP000236151"/>
    </source>
</evidence>
<dbReference type="SUPFAM" id="SSF55021">
    <property type="entry name" value="ACT-like"/>
    <property type="match status" value="1"/>
</dbReference>
<evidence type="ECO:0000256" key="9">
    <source>
        <dbReference type="ARBA" id="ARBA00023141"/>
    </source>
</evidence>
<dbReference type="UniPathway" id="UPA00122">
    <property type="reaction ID" value="UER00961"/>
</dbReference>
<dbReference type="FunFam" id="1.10.3660.10:FF:000003">
    <property type="entry name" value="Prephenate dehydrogenase"/>
    <property type="match status" value="1"/>
</dbReference>
<evidence type="ECO:0000259" key="11">
    <source>
        <dbReference type="PROSITE" id="PS51176"/>
    </source>
</evidence>
<gene>
    <name evidence="13" type="ORF">CDQ84_16765</name>
</gene>
<comment type="caution">
    <text evidence="13">The sequence shown here is derived from an EMBL/GenBank/DDBJ whole genome shotgun (WGS) entry which is preliminary data.</text>
</comment>
<keyword evidence="14" id="KW-1185">Reference proteome</keyword>
<dbReference type="Gene3D" id="3.40.50.720">
    <property type="entry name" value="NAD(P)-binding Rossmann-like Domain"/>
    <property type="match status" value="1"/>
</dbReference>
<dbReference type="InterPro" id="IPR045865">
    <property type="entry name" value="ACT-like_dom_sf"/>
</dbReference>
<keyword evidence="7" id="KW-0560">Oxidoreductase</keyword>
<dbReference type="Gene3D" id="3.30.70.260">
    <property type="match status" value="1"/>
</dbReference>
<dbReference type="PANTHER" id="PTHR21363">
    <property type="entry name" value="PREPHENATE DEHYDROGENASE"/>
    <property type="match status" value="1"/>
</dbReference>
<name>A0A2K2FA29_9CLOT</name>
<dbReference type="InterPro" id="IPR003099">
    <property type="entry name" value="Prephen_DH"/>
</dbReference>
<dbReference type="GO" id="GO:0004665">
    <property type="term" value="F:prephenate dehydrogenase (NADP+) activity"/>
    <property type="evidence" value="ECO:0007669"/>
    <property type="project" value="InterPro"/>
</dbReference>
<dbReference type="EC" id="1.3.1.12" evidence="3"/>
<evidence type="ECO:0000256" key="2">
    <source>
        <dbReference type="ARBA" id="ARBA00007964"/>
    </source>
</evidence>
<dbReference type="PROSITE" id="PS51176">
    <property type="entry name" value="PDH_ADH"/>
    <property type="match status" value="1"/>
</dbReference>
<dbReference type="Gene3D" id="1.10.3660.10">
    <property type="entry name" value="6-phosphogluconate dehydrogenase C-terminal like domain"/>
    <property type="match status" value="1"/>
</dbReference>
<proteinExistence type="inferred from homology"/>
<dbReference type="Pfam" id="PF02153">
    <property type="entry name" value="PDH_N"/>
    <property type="match status" value="1"/>
</dbReference>
<dbReference type="InterPro" id="IPR046826">
    <property type="entry name" value="PDH_N"/>
</dbReference>
<dbReference type="GO" id="GO:0070403">
    <property type="term" value="F:NAD+ binding"/>
    <property type="evidence" value="ECO:0007669"/>
    <property type="project" value="InterPro"/>
</dbReference>
<dbReference type="OrthoDB" id="9802008at2"/>
<evidence type="ECO:0000256" key="10">
    <source>
        <dbReference type="ARBA" id="ARBA00049260"/>
    </source>
</evidence>
<dbReference type="InterPro" id="IPR050812">
    <property type="entry name" value="Preph/Arog_dehydrog"/>
</dbReference>
<sequence>MDNMKVTIIGLGLIGGSLARALKERLGIRDITAVTPNRQDIDAAIKDQVICRGFTQLNDHVYNSDIIFICTPVKYTFEYISCIAGKVKADCIITDVGSTKSDIIDQVNSMASPPCFIGGHPMAGKEKNGYSSGAAHLFENAYYILSPSRSTTPQAMSVLKGIIEGIGAIPVVLDAKEHDRITGGISHVPHIIASALVNLVKDMETPDGKMQMLAAGGFRDITRIASSSPEVWESIVLSNRMEIKRILEHYIEILNRFSGLMEQKNSAGLYHFFEDAKHFRDSIPAGKPGLIAPIYELIVDVVDKPGIIGEIATILGDSGINIKNINVSNSREFEQGCLKITLPDPASVDAAGKLLADKGYRVYK</sequence>
<reference evidence="13 14" key="1">
    <citation type="submission" date="2017-06" db="EMBL/GenBank/DDBJ databases">
        <title>Investigating the central metabolism of Clostridium thermosuccinogenes.</title>
        <authorList>
            <person name="Koendjbiharie J.G."/>
            <person name="van Kranenburg R."/>
        </authorList>
    </citation>
    <scope>NUCLEOTIDE SEQUENCE [LARGE SCALE GENOMIC DNA]</scope>
    <source>
        <strain evidence="13 14">DSM 5806</strain>
    </source>
</reference>
<organism evidence="13 14">
    <name type="scientific">Clostridium thermosuccinogenes</name>
    <dbReference type="NCBI Taxonomy" id="84032"/>
    <lineage>
        <taxon>Bacteria</taxon>
        <taxon>Bacillati</taxon>
        <taxon>Bacillota</taxon>
        <taxon>Clostridia</taxon>
        <taxon>Eubacteriales</taxon>
        <taxon>Clostridiaceae</taxon>
        <taxon>Clostridium</taxon>
    </lineage>
</organism>
<dbReference type="Pfam" id="PF01842">
    <property type="entry name" value="ACT"/>
    <property type="match status" value="1"/>
</dbReference>
<evidence type="ECO:0000259" key="12">
    <source>
        <dbReference type="PROSITE" id="PS51671"/>
    </source>
</evidence>
<feature type="domain" description="ACT" evidence="12">
    <location>
        <begin position="296"/>
        <end position="364"/>
    </location>
</feature>
<dbReference type="SUPFAM" id="SSF48179">
    <property type="entry name" value="6-phosphogluconate dehydrogenase C-terminal domain-like"/>
    <property type="match status" value="1"/>
</dbReference>
<dbReference type="AlphaFoldDB" id="A0A2K2FA29"/>
<evidence type="ECO:0000256" key="3">
    <source>
        <dbReference type="ARBA" id="ARBA00012068"/>
    </source>
</evidence>
<evidence type="ECO:0000256" key="5">
    <source>
        <dbReference type="ARBA" id="ARBA00022498"/>
    </source>
</evidence>
<keyword evidence="9" id="KW-0057">Aromatic amino acid biosynthesis</keyword>
<dbReference type="FunFam" id="3.40.50.720:FF:000208">
    <property type="entry name" value="Prephenate dehydrogenase"/>
    <property type="match status" value="1"/>
</dbReference>
<comment type="similarity">
    <text evidence="2">Belongs to the prephenate/arogenate dehydrogenase family.</text>
</comment>
<comment type="catalytic activity">
    <reaction evidence="10">
        <text>prephenate + NAD(+) = 3-(4-hydroxyphenyl)pyruvate + CO2 + NADH</text>
        <dbReference type="Rhea" id="RHEA:13869"/>
        <dbReference type="ChEBI" id="CHEBI:16526"/>
        <dbReference type="ChEBI" id="CHEBI:29934"/>
        <dbReference type="ChEBI" id="CHEBI:36242"/>
        <dbReference type="ChEBI" id="CHEBI:57540"/>
        <dbReference type="ChEBI" id="CHEBI:57945"/>
        <dbReference type="EC" id="1.3.1.12"/>
    </reaction>
</comment>
<dbReference type="InterPro" id="IPR046825">
    <property type="entry name" value="PDH_C"/>
</dbReference>
<protein>
    <recommendedName>
        <fullName evidence="4">Prephenate dehydrogenase</fullName>
        <ecNumber evidence="3">1.3.1.12</ecNumber>
    </recommendedName>
</protein>
<evidence type="ECO:0000313" key="13">
    <source>
        <dbReference type="EMBL" id="PNT95649.1"/>
    </source>
</evidence>
<evidence type="ECO:0000256" key="4">
    <source>
        <dbReference type="ARBA" id="ARBA00016891"/>
    </source>
</evidence>
<evidence type="ECO:0000256" key="8">
    <source>
        <dbReference type="ARBA" id="ARBA00023027"/>
    </source>
</evidence>
<dbReference type="PROSITE" id="PS51671">
    <property type="entry name" value="ACT"/>
    <property type="match status" value="1"/>
</dbReference>
<dbReference type="PANTHER" id="PTHR21363:SF0">
    <property type="entry name" value="PREPHENATE DEHYDROGENASE [NADP(+)]"/>
    <property type="match status" value="1"/>
</dbReference>
<dbReference type="GO" id="GO:0006571">
    <property type="term" value="P:tyrosine biosynthetic process"/>
    <property type="evidence" value="ECO:0007669"/>
    <property type="project" value="UniProtKB-UniPathway"/>
</dbReference>
<dbReference type="KEGG" id="cthd:CDO33_03340"/>
<dbReference type="Pfam" id="PF20463">
    <property type="entry name" value="PDH_C"/>
    <property type="match status" value="1"/>
</dbReference>
<comment type="pathway">
    <text evidence="1">Amino-acid biosynthesis; L-tyrosine biosynthesis; (4-hydroxyphenyl)pyruvate from prephenate (NAD(+) route): step 1/1.</text>
</comment>
<dbReference type="SUPFAM" id="SSF51735">
    <property type="entry name" value="NAD(P)-binding Rossmann-fold domains"/>
    <property type="match status" value="1"/>
</dbReference>